<sequence length="340" mass="39438">MIINADMVEDALRSMKNETARGSEGIPAKLIKCGPTKLKKCWPPCLHHISMGKKYRCDGKRISALNTLSKPYGKFLKDLIEKEYGPYDLEKQAGFRASRSCINNIFSITQIIKEKSATHNNKTHLLLVNLTQAYDTVPVKKLWEVLERSLKALPLHHIYDIKNIDNKVQYFNDSLLNLINIDFPLKQSTFSKNPQPWITPNIKSMMKLRNNALKRYKRTRDLTRFQYYKTLRNFTTASIDREKKVFLEFSLHGKDAKLLCRNLKQFDIVTNNKSKDIPPVLRDVNKINNNFVNSLPAFHLTDNDVLQFYDNNLMRNFENRLRLSSVGEEDVSKGRPASRT</sequence>
<dbReference type="EMBL" id="VTPC01091092">
    <property type="protein sequence ID" value="KAF2879708.1"/>
    <property type="molecule type" value="Genomic_DNA"/>
</dbReference>
<dbReference type="OrthoDB" id="6761209at2759"/>
<evidence type="ECO:0008006" key="3">
    <source>
        <dbReference type="Google" id="ProtNLM"/>
    </source>
</evidence>
<gene>
    <name evidence="1" type="ORF">ILUMI_26458</name>
</gene>
<accession>A0A8K0C7Y1</accession>
<protein>
    <recommendedName>
        <fullName evidence="3">Reverse transcriptase domain-containing protein</fullName>
    </recommendedName>
</protein>
<proteinExistence type="predicted"/>
<comment type="caution">
    <text evidence="1">The sequence shown here is derived from an EMBL/GenBank/DDBJ whole genome shotgun (WGS) entry which is preliminary data.</text>
</comment>
<name>A0A8K0C7Y1_IGNLU</name>
<dbReference type="AlphaFoldDB" id="A0A8K0C7Y1"/>
<evidence type="ECO:0000313" key="1">
    <source>
        <dbReference type="EMBL" id="KAF2879708.1"/>
    </source>
</evidence>
<dbReference type="Proteomes" id="UP000801492">
    <property type="component" value="Unassembled WGS sequence"/>
</dbReference>
<evidence type="ECO:0000313" key="2">
    <source>
        <dbReference type="Proteomes" id="UP000801492"/>
    </source>
</evidence>
<organism evidence="1 2">
    <name type="scientific">Ignelater luminosus</name>
    <name type="common">Cucubano</name>
    <name type="synonym">Pyrophorus luminosus</name>
    <dbReference type="NCBI Taxonomy" id="2038154"/>
    <lineage>
        <taxon>Eukaryota</taxon>
        <taxon>Metazoa</taxon>
        <taxon>Ecdysozoa</taxon>
        <taxon>Arthropoda</taxon>
        <taxon>Hexapoda</taxon>
        <taxon>Insecta</taxon>
        <taxon>Pterygota</taxon>
        <taxon>Neoptera</taxon>
        <taxon>Endopterygota</taxon>
        <taxon>Coleoptera</taxon>
        <taxon>Polyphaga</taxon>
        <taxon>Elateriformia</taxon>
        <taxon>Elateroidea</taxon>
        <taxon>Elateridae</taxon>
        <taxon>Agrypninae</taxon>
        <taxon>Pyrophorini</taxon>
        <taxon>Ignelater</taxon>
    </lineage>
</organism>
<reference evidence="1" key="1">
    <citation type="submission" date="2019-08" db="EMBL/GenBank/DDBJ databases">
        <title>The genome of the North American firefly Photinus pyralis.</title>
        <authorList>
            <consortium name="Photinus pyralis genome working group"/>
            <person name="Fallon T.R."/>
            <person name="Sander Lower S.E."/>
            <person name="Weng J.-K."/>
        </authorList>
    </citation>
    <scope>NUCLEOTIDE SEQUENCE</scope>
    <source>
        <strain evidence="1">TRF0915ILg1</strain>
        <tissue evidence="1">Whole body</tissue>
    </source>
</reference>
<keyword evidence="2" id="KW-1185">Reference proteome</keyword>